<feature type="domain" description="Sigma-54 factor interaction" evidence="5">
    <location>
        <begin position="278"/>
        <end position="490"/>
    </location>
</feature>
<dbReference type="Gene3D" id="3.40.50.300">
    <property type="entry name" value="P-loop containing nucleotide triphosphate hydrolases"/>
    <property type="match status" value="1"/>
</dbReference>
<dbReference type="EMBL" id="SSMQ01000005">
    <property type="protein sequence ID" value="TKD11889.1"/>
    <property type="molecule type" value="Genomic_DNA"/>
</dbReference>
<feature type="compositionally biased region" description="Basic residues" evidence="3">
    <location>
        <begin position="48"/>
        <end position="66"/>
    </location>
</feature>
<dbReference type="Pfam" id="PF00498">
    <property type="entry name" value="FHA"/>
    <property type="match status" value="1"/>
</dbReference>
<feature type="domain" description="FHA" evidence="4">
    <location>
        <begin position="200"/>
        <end position="232"/>
    </location>
</feature>
<dbReference type="PROSITE" id="PS00675">
    <property type="entry name" value="SIGMA54_INTERACT_1"/>
    <property type="match status" value="1"/>
</dbReference>
<dbReference type="InterPro" id="IPR002078">
    <property type="entry name" value="Sigma_54_int"/>
</dbReference>
<feature type="region of interest" description="Disordered" evidence="3">
    <location>
        <begin position="22"/>
        <end position="114"/>
    </location>
</feature>
<keyword evidence="7" id="KW-1185">Reference proteome</keyword>
<dbReference type="PANTHER" id="PTHR32071:SF122">
    <property type="entry name" value="SIGMA FACTOR"/>
    <property type="match status" value="1"/>
</dbReference>
<dbReference type="GO" id="GO:0006355">
    <property type="term" value="P:regulation of DNA-templated transcription"/>
    <property type="evidence" value="ECO:0007669"/>
    <property type="project" value="InterPro"/>
</dbReference>
<dbReference type="InterPro" id="IPR027417">
    <property type="entry name" value="P-loop_NTPase"/>
</dbReference>
<evidence type="ECO:0000313" key="6">
    <source>
        <dbReference type="EMBL" id="TKD11889.1"/>
    </source>
</evidence>
<evidence type="ECO:0000256" key="2">
    <source>
        <dbReference type="ARBA" id="ARBA00022840"/>
    </source>
</evidence>
<dbReference type="Pfam" id="PF00158">
    <property type="entry name" value="Sigma54_activat"/>
    <property type="match status" value="1"/>
</dbReference>
<dbReference type="InterPro" id="IPR025662">
    <property type="entry name" value="Sigma_54_int_dom_ATP-bd_1"/>
</dbReference>
<dbReference type="SUPFAM" id="SSF52540">
    <property type="entry name" value="P-loop containing nucleoside triphosphate hydrolases"/>
    <property type="match status" value="1"/>
</dbReference>
<dbReference type="SUPFAM" id="SSF49879">
    <property type="entry name" value="SMAD/FHA domain"/>
    <property type="match status" value="1"/>
</dbReference>
<dbReference type="PRINTS" id="PR01590">
    <property type="entry name" value="HTHFIS"/>
</dbReference>
<dbReference type="SMART" id="SM00382">
    <property type="entry name" value="AAA"/>
    <property type="match status" value="1"/>
</dbReference>
<proteinExistence type="predicted"/>
<dbReference type="Gene3D" id="1.10.10.60">
    <property type="entry name" value="Homeodomain-like"/>
    <property type="match status" value="1"/>
</dbReference>
<dbReference type="InterPro" id="IPR003593">
    <property type="entry name" value="AAA+_ATPase"/>
</dbReference>
<dbReference type="GO" id="GO:0005524">
    <property type="term" value="F:ATP binding"/>
    <property type="evidence" value="ECO:0007669"/>
    <property type="project" value="UniProtKB-KW"/>
</dbReference>
<evidence type="ECO:0000313" key="7">
    <source>
        <dbReference type="Proteomes" id="UP000309215"/>
    </source>
</evidence>
<dbReference type="GO" id="GO:0043565">
    <property type="term" value="F:sequence-specific DNA binding"/>
    <property type="evidence" value="ECO:0007669"/>
    <property type="project" value="InterPro"/>
</dbReference>
<dbReference type="PROSITE" id="PS50006">
    <property type="entry name" value="FHA_DOMAIN"/>
    <property type="match status" value="1"/>
</dbReference>
<feature type="compositionally biased region" description="Low complexity" evidence="3">
    <location>
        <begin position="34"/>
        <end position="46"/>
    </location>
</feature>
<sequence>MRQMQLGPALCPRTLRRDVASRSAVPAAACPSQRRTGGPLGLLPPRGRSPKRRAMYRRRSRRRRFAKRDDRTGTTSLRDGRPALAQAGPGDHDQGFARRDGRPREPHLSPERTPDLRAVCRDGVPDWRQADPRRVLPRRSIAMSQTTTEEHRPPARDDGPSGEPILLAAFPTPAAFPLPGPSEPLGRAFLAERGVIDGEVSSKHLRFSRPGGRIHVEDLGSRNGTFIGGHALRPREAVPLEDGAVVRIGRTILVFRERFEGPLAPETPLGTLVGPFGLQNIRRDLARLTHRPVPNVLILGETGTGKELLAEQVTRALGRAGKPFAAVNVAAMPATVFEAHLFGWKKGSFSGSADGGEGILRAHARGTVFLDELGELAPELQPKMLRLLENREVLPVGESRPVKVDVHLVAATNRDIEDMIDAGTFRRDLYARFLARIEIPPLRERPEDLFAIVEHLFQRRGVTLDPRRVEVEALERLMLAPFRANVRDLDLLVTYMEPSGGLTLRAVSEFLGVAAGDVGARPLSRDLVNRVLAECKGNKSEAARRLGVDRARLLRLLRKIAEEG</sequence>
<comment type="caution">
    <text evidence="6">The sequence shown here is derived from an EMBL/GenBank/DDBJ whole genome shotgun (WGS) entry which is preliminary data.</text>
</comment>
<evidence type="ECO:0000259" key="5">
    <source>
        <dbReference type="PROSITE" id="PS50045"/>
    </source>
</evidence>
<dbReference type="CDD" id="cd00009">
    <property type="entry name" value="AAA"/>
    <property type="match status" value="1"/>
</dbReference>
<organism evidence="6 7">
    <name type="scientific">Polyangium fumosum</name>
    <dbReference type="NCBI Taxonomy" id="889272"/>
    <lineage>
        <taxon>Bacteria</taxon>
        <taxon>Pseudomonadati</taxon>
        <taxon>Myxococcota</taxon>
        <taxon>Polyangia</taxon>
        <taxon>Polyangiales</taxon>
        <taxon>Polyangiaceae</taxon>
        <taxon>Polyangium</taxon>
    </lineage>
</organism>
<reference evidence="6 7" key="1">
    <citation type="submission" date="2019-04" db="EMBL/GenBank/DDBJ databases">
        <authorList>
            <person name="Li Y."/>
            <person name="Wang J."/>
        </authorList>
    </citation>
    <scope>NUCLEOTIDE SEQUENCE [LARGE SCALE GENOMIC DNA]</scope>
    <source>
        <strain evidence="6 7">DSM 14668</strain>
    </source>
</reference>
<dbReference type="PROSITE" id="PS50045">
    <property type="entry name" value="SIGMA54_INTERACT_4"/>
    <property type="match status" value="1"/>
</dbReference>
<protein>
    <submittedName>
        <fullName evidence="6">FHA domain-containing protein</fullName>
    </submittedName>
</protein>
<dbReference type="Proteomes" id="UP000309215">
    <property type="component" value="Unassembled WGS sequence"/>
</dbReference>
<dbReference type="InterPro" id="IPR002197">
    <property type="entry name" value="HTH_Fis"/>
</dbReference>
<dbReference type="Pfam" id="PF02954">
    <property type="entry name" value="HTH_8"/>
    <property type="match status" value="1"/>
</dbReference>
<feature type="compositionally biased region" description="Basic and acidic residues" evidence="3">
    <location>
        <begin position="148"/>
        <end position="159"/>
    </location>
</feature>
<feature type="region of interest" description="Disordered" evidence="3">
    <location>
        <begin position="128"/>
        <end position="163"/>
    </location>
</feature>
<keyword evidence="1" id="KW-0547">Nucleotide-binding</keyword>
<dbReference type="SUPFAM" id="SSF46689">
    <property type="entry name" value="Homeodomain-like"/>
    <property type="match status" value="1"/>
</dbReference>
<name>A0A4U1JH43_9BACT</name>
<dbReference type="AlphaFoldDB" id="A0A4U1JH43"/>
<dbReference type="InterPro" id="IPR000253">
    <property type="entry name" value="FHA_dom"/>
</dbReference>
<gene>
    <name evidence="6" type="ORF">E8A74_07100</name>
</gene>
<accession>A0A4U1JH43</accession>
<evidence type="ECO:0000256" key="1">
    <source>
        <dbReference type="ARBA" id="ARBA00022741"/>
    </source>
</evidence>
<dbReference type="OrthoDB" id="9783862at2"/>
<evidence type="ECO:0000256" key="3">
    <source>
        <dbReference type="SAM" id="MobiDB-lite"/>
    </source>
</evidence>
<keyword evidence="2" id="KW-0067">ATP-binding</keyword>
<dbReference type="Gene3D" id="2.60.200.20">
    <property type="match status" value="1"/>
</dbReference>
<feature type="compositionally biased region" description="Basic and acidic residues" evidence="3">
    <location>
        <begin position="90"/>
        <end position="114"/>
    </location>
</feature>
<evidence type="ECO:0000259" key="4">
    <source>
        <dbReference type="PROSITE" id="PS50006"/>
    </source>
</evidence>
<dbReference type="Gene3D" id="1.10.8.60">
    <property type="match status" value="1"/>
</dbReference>
<dbReference type="InterPro" id="IPR008984">
    <property type="entry name" value="SMAD_FHA_dom_sf"/>
</dbReference>
<dbReference type="CDD" id="cd00060">
    <property type="entry name" value="FHA"/>
    <property type="match status" value="1"/>
</dbReference>
<dbReference type="PANTHER" id="PTHR32071">
    <property type="entry name" value="TRANSCRIPTIONAL REGULATORY PROTEIN"/>
    <property type="match status" value="1"/>
</dbReference>
<dbReference type="InterPro" id="IPR009057">
    <property type="entry name" value="Homeodomain-like_sf"/>
</dbReference>